<protein>
    <recommendedName>
        <fullName evidence="3">Teneurin NHL domain-containing protein</fullName>
    </recommendedName>
</protein>
<feature type="domain" description="Teneurin NHL" evidence="3">
    <location>
        <begin position="273"/>
        <end position="324"/>
    </location>
</feature>
<dbReference type="Pfam" id="PF25021">
    <property type="entry name" value="TEN_NHL"/>
    <property type="match status" value="3"/>
</dbReference>
<evidence type="ECO:0000259" key="3">
    <source>
        <dbReference type="Pfam" id="PF25021"/>
    </source>
</evidence>
<dbReference type="SUPFAM" id="SSF101898">
    <property type="entry name" value="NHL repeat"/>
    <property type="match status" value="1"/>
</dbReference>
<comment type="caution">
    <text evidence="4">The sequence shown here is derived from an EMBL/GenBank/DDBJ whole genome shotgun (WGS) entry which is preliminary data.</text>
</comment>
<evidence type="ECO:0000313" key="5">
    <source>
        <dbReference type="Proteomes" id="UP000239872"/>
    </source>
</evidence>
<dbReference type="PANTHER" id="PTHR13833">
    <property type="match status" value="1"/>
</dbReference>
<dbReference type="OrthoDB" id="9043075at2"/>
<reference evidence="4 5" key="1">
    <citation type="submission" date="2018-01" db="EMBL/GenBank/DDBJ databases">
        <title>A novel member of the phylum Bacteroidetes isolated from glacier ice.</title>
        <authorList>
            <person name="Liu Q."/>
            <person name="Xin Y.-H."/>
        </authorList>
    </citation>
    <scope>NUCLEOTIDE SEQUENCE [LARGE SCALE GENOMIC DNA]</scope>
    <source>
        <strain evidence="4 5">RB1R16</strain>
    </source>
</reference>
<dbReference type="PANTHER" id="PTHR13833:SF71">
    <property type="entry name" value="NHL DOMAIN-CONTAINING PROTEIN"/>
    <property type="match status" value="1"/>
</dbReference>
<accession>A0A2S7SWA1</accession>
<dbReference type="Gene3D" id="2.120.10.30">
    <property type="entry name" value="TolB, C-terminal domain"/>
    <property type="match status" value="4"/>
</dbReference>
<dbReference type="AlphaFoldDB" id="A0A2S7SWA1"/>
<name>A0A2S7SWA1_9BACT</name>
<sequence length="402" mass="41711">MNNMRLRRILWGVLSLLLIGTGNQLLAQQIINTFAGSGKVGYNGEGVKATEAKLDGPVASATDNEGNLYEADYNGNRVRKITKEGIIITIAGTGQHGFTKDGRRAIDANLGKPSGIVVDKDGNVYFSERDNNCVRKIDKNGILTNIVGDYTSGFSGNGCEAITCQLQAPGALAMDKDGNLYIADCDNNSVRKVDAKGFIYAYAGNGFGAGTGTGGYSGDGGKAIAAKLNQPTSIAFDKDGNLFISDCFNHSIRKVNKQGIISTVAGTGVSGYNGEGAAATRSQLSYPSAVAVDNKGNIFIADNGNFRIRKVDTTGTIATITGNGTQGASGDSGIAGNAMIGKTTFLTFGTSGELYFGDYLESRIRVIAETRVDNITNVPACKASGNHVSAGSTSASVGGSVQ</sequence>
<keyword evidence="5" id="KW-1185">Reference proteome</keyword>
<dbReference type="InterPro" id="IPR056822">
    <property type="entry name" value="TEN_NHL"/>
</dbReference>
<gene>
    <name evidence="4" type="ORF">CJD36_013545</name>
</gene>
<dbReference type="InterPro" id="IPR011042">
    <property type="entry name" value="6-blade_b-propeller_TolB-like"/>
</dbReference>
<dbReference type="InterPro" id="IPR001258">
    <property type="entry name" value="NHL_repeat"/>
</dbReference>
<evidence type="ECO:0000256" key="2">
    <source>
        <dbReference type="PROSITE-ProRule" id="PRU00504"/>
    </source>
</evidence>
<evidence type="ECO:0000256" key="1">
    <source>
        <dbReference type="ARBA" id="ARBA00022737"/>
    </source>
</evidence>
<dbReference type="Proteomes" id="UP000239872">
    <property type="component" value="Unassembled WGS sequence"/>
</dbReference>
<feature type="domain" description="Teneurin NHL" evidence="3">
    <location>
        <begin position="216"/>
        <end position="267"/>
    </location>
</feature>
<feature type="domain" description="Teneurin NHL" evidence="3">
    <location>
        <begin position="101"/>
        <end position="149"/>
    </location>
</feature>
<evidence type="ECO:0000313" key="4">
    <source>
        <dbReference type="EMBL" id="PQJ10988.1"/>
    </source>
</evidence>
<dbReference type="EMBL" id="PPSL01000003">
    <property type="protein sequence ID" value="PQJ10988.1"/>
    <property type="molecule type" value="Genomic_DNA"/>
</dbReference>
<organism evidence="4 5">
    <name type="scientific">Flavipsychrobacter stenotrophus</name>
    <dbReference type="NCBI Taxonomy" id="2077091"/>
    <lineage>
        <taxon>Bacteria</taxon>
        <taxon>Pseudomonadati</taxon>
        <taxon>Bacteroidota</taxon>
        <taxon>Chitinophagia</taxon>
        <taxon>Chitinophagales</taxon>
        <taxon>Chitinophagaceae</taxon>
        <taxon>Flavipsychrobacter</taxon>
    </lineage>
</organism>
<feature type="repeat" description="NHL" evidence="2">
    <location>
        <begin position="279"/>
        <end position="314"/>
    </location>
</feature>
<proteinExistence type="predicted"/>
<dbReference type="RefSeq" id="WP_105039715.1">
    <property type="nucleotide sequence ID" value="NZ_PPSL01000003.1"/>
</dbReference>
<keyword evidence="1" id="KW-0677">Repeat</keyword>
<dbReference type="Pfam" id="PF01436">
    <property type="entry name" value="NHL"/>
    <property type="match status" value="1"/>
</dbReference>
<dbReference type="PROSITE" id="PS51125">
    <property type="entry name" value="NHL"/>
    <property type="match status" value="1"/>
</dbReference>